<evidence type="ECO:0000256" key="2">
    <source>
        <dbReference type="SAM" id="Phobius"/>
    </source>
</evidence>
<evidence type="ECO:0000313" key="5">
    <source>
        <dbReference type="Proteomes" id="UP001597374"/>
    </source>
</evidence>
<dbReference type="EMBL" id="JBHUIM010000001">
    <property type="protein sequence ID" value="MFD2244788.1"/>
    <property type="molecule type" value="Genomic_DNA"/>
</dbReference>
<keyword evidence="2" id="KW-1133">Transmembrane helix</keyword>
<dbReference type="Proteomes" id="UP001597374">
    <property type="component" value="Unassembled WGS sequence"/>
</dbReference>
<keyword evidence="1" id="KW-0175">Coiled coil</keyword>
<keyword evidence="2" id="KW-0812">Transmembrane</keyword>
<dbReference type="RefSeq" id="WP_250429834.1">
    <property type="nucleotide sequence ID" value="NZ_JALPRR010000002.1"/>
</dbReference>
<feature type="signal peptide" evidence="3">
    <location>
        <begin position="1"/>
        <end position="20"/>
    </location>
</feature>
<protein>
    <submittedName>
        <fullName evidence="4">Uncharacterized protein</fullName>
    </submittedName>
</protein>
<gene>
    <name evidence="4" type="ORF">ACFSKP_00885</name>
</gene>
<accession>A0ABW5CTF1</accession>
<reference evidence="5" key="1">
    <citation type="journal article" date="2019" name="Int. J. Syst. Evol. Microbiol.">
        <title>The Global Catalogue of Microorganisms (GCM) 10K type strain sequencing project: providing services to taxonomists for standard genome sequencing and annotation.</title>
        <authorList>
            <consortium name="The Broad Institute Genomics Platform"/>
            <consortium name="The Broad Institute Genome Sequencing Center for Infectious Disease"/>
            <person name="Wu L."/>
            <person name="Ma J."/>
        </authorList>
    </citation>
    <scope>NUCLEOTIDE SEQUENCE [LARGE SCALE GENOMIC DNA]</scope>
    <source>
        <strain evidence="5">CGMCC 4.1782</strain>
    </source>
</reference>
<evidence type="ECO:0000313" key="4">
    <source>
        <dbReference type="EMBL" id="MFD2244788.1"/>
    </source>
</evidence>
<feature type="transmembrane region" description="Helical" evidence="2">
    <location>
        <begin position="169"/>
        <end position="191"/>
    </location>
</feature>
<proteinExistence type="predicted"/>
<feature type="coiled-coil region" evidence="1">
    <location>
        <begin position="128"/>
        <end position="162"/>
    </location>
</feature>
<sequence length="203" mass="23071">MKKKLLVLTMVCLGFAGVQAQDNKQAQESTKQVQAVQDTRLAQLMNEREQLVMEYQFYNQQNSNFWGKKSKSDLINIIETLKKIINTDSELIGVIKAASIKKVAESTVETQREGKITVEDQRLIKARMSDLQSQINTLQSQIKKRERSIKDLQDQLKATDEVRYGKDRVIAILAVAAFILLLYAVFLQVRLGNAGKKKRKKAA</sequence>
<keyword evidence="3" id="KW-0732">Signal</keyword>
<keyword evidence="2" id="KW-0472">Membrane</keyword>
<name>A0ABW5CTF1_9BACT</name>
<evidence type="ECO:0000256" key="3">
    <source>
        <dbReference type="SAM" id="SignalP"/>
    </source>
</evidence>
<comment type="caution">
    <text evidence="4">The sequence shown here is derived from an EMBL/GenBank/DDBJ whole genome shotgun (WGS) entry which is preliminary data.</text>
</comment>
<organism evidence="4 5">
    <name type="scientific">Pontibacter ruber</name>
    <dbReference type="NCBI Taxonomy" id="1343895"/>
    <lineage>
        <taxon>Bacteria</taxon>
        <taxon>Pseudomonadati</taxon>
        <taxon>Bacteroidota</taxon>
        <taxon>Cytophagia</taxon>
        <taxon>Cytophagales</taxon>
        <taxon>Hymenobacteraceae</taxon>
        <taxon>Pontibacter</taxon>
    </lineage>
</organism>
<feature type="chain" id="PRO_5045772787" evidence="3">
    <location>
        <begin position="21"/>
        <end position="203"/>
    </location>
</feature>
<keyword evidence="5" id="KW-1185">Reference proteome</keyword>
<evidence type="ECO:0000256" key="1">
    <source>
        <dbReference type="SAM" id="Coils"/>
    </source>
</evidence>